<dbReference type="Proteomes" id="UP000075903">
    <property type="component" value="Unassembled WGS sequence"/>
</dbReference>
<keyword evidence="3 6" id="KW-1133">Transmembrane helix</keyword>
<organism evidence="8 9">
    <name type="scientific">Anopheles merus</name>
    <name type="common">Mosquito</name>
    <dbReference type="NCBI Taxonomy" id="30066"/>
    <lineage>
        <taxon>Eukaryota</taxon>
        <taxon>Metazoa</taxon>
        <taxon>Ecdysozoa</taxon>
        <taxon>Arthropoda</taxon>
        <taxon>Hexapoda</taxon>
        <taxon>Insecta</taxon>
        <taxon>Pterygota</taxon>
        <taxon>Neoptera</taxon>
        <taxon>Endopterygota</taxon>
        <taxon>Diptera</taxon>
        <taxon>Nematocera</taxon>
        <taxon>Culicoidea</taxon>
        <taxon>Culicidae</taxon>
        <taxon>Anophelinae</taxon>
        <taxon>Anopheles</taxon>
    </lineage>
</organism>
<feature type="transmembrane region" description="Helical" evidence="6">
    <location>
        <begin position="220"/>
        <end position="244"/>
    </location>
</feature>
<evidence type="ECO:0000256" key="5">
    <source>
        <dbReference type="SAM" id="MobiDB-lite"/>
    </source>
</evidence>
<dbReference type="RefSeq" id="XP_041774558.1">
    <property type="nucleotide sequence ID" value="XM_041918624.1"/>
</dbReference>
<protein>
    <recommendedName>
        <fullName evidence="7">Major facilitator superfamily (MFS) profile domain-containing protein</fullName>
    </recommendedName>
</protein>
<dbReference type="AlphaFoldDB" id="A0A182VN99"/>
<feature type="transmembrane region" description="Helical" evidence="6">
    <location>
        <begin position="250"/>
        <end position="271"/>
    </location>
</feature>
<dbReference type="GO" id="GO:0022857">
    <property type="term" value="F:transmembrane transporter activity"/>
    <property type="evidence" value="ECO:0007669"/>
    <property type="project" value="InterPro"/>
</dbReference>
<proteinExistence type="predicted"/>
<feature type="transmembrane region" description="Helical" evidence="6">
    <location>
        <begin position="370"/>
        <end position="390"/>
    </location>
</feature>
<feature type="transmembrane region" description="Helical" evidence="6">
    <location>
        <begin position="157"/>
        <end position="179"/>
    </location>
</feature>
<keyword evidence="9" id="KW-1185">Reference proteome</keyword>
<evidence type="ECO:0000256" key="6">
    <source>
        <dbReference type="SAM" id="Phobius"/>
    </source>
</evidence>
<dbReference type="Gene3D" id="1.20.1250.20">
    <property type="entry name" value="MFS general substrate transporter like domains"/>
    <property type="match status" value="2"/>
</dbReference>
<dbReference type="VEuPathDB" id="VectorBase:AMEM21_007867"/>
<dbReference type="EnsemblMetazoa" id="AMEM017869-RA">
    <property type="protein sequence ID" value="AMEM017869-PA"/>
    <property type="gene ID" value="AMEM017869"/>
</dbReference>
<dbReference type="VEuPathDB" id="VectorBase:AMEM017869"/>
<evidence type="ECO:0000256" key="1">
    <source>
        <dbReference type="ARBA" id="ARBA00004141"/>
    </source>
</evidence>
<dbReference type="Pfam" id="PF07690">
    <property type="entry name" value="MFS_1"/>
    <property type="match status" value="1"/>
</dbReference>
<dbReference type="SUPFAM" id="SSF103473">
    <property type="entry name" value="MFS general substrate transporter"/>
    <property type="match status" value="1"/>
</dbReference>
<dbReference type="KEGG" id="amer:121594867"/>
<feature type="domain" description="Major facilitator superfamily (MFS) profile" evidence="7">
    <location>
        <begin position="55"/>
        <end position="551"/>
    </location>
</feature>
<evidence type="ECO:0000256" key="3">
    <source>
        <dbReference type="ARBA" id="ARBA00022989"/>
    </source>
</evidence>
<dbReference type="GO" id="GO:0016020">
    <property type="term" value="C:membrane"/>
    <property type="evidence" value="ECO:0007669"/>
    <property type="project" value="UniProtKB-SubCell"/>
</dbReference>
<name>A0A182VN99_ANOME</name>
<evidence type="ECO:0000313" key="9">
    <source>
        <dbReference type="Proteomes" id="UP000075903"/>
    </source>
</evidence>
<dbReference type="GeneID" id="121594867"/>
<dbReference type="InterPro" id="IPR011701">
    <property type="entry name" value="MFS"/>
</dbReference>
<dbReference type="PROSITE" id="PS50850">
    <property type="entry name" value="MFS"/>
    <property type="match status" value="1"/>
</dbReference>
<feature type="transmembrane region" description="Helical" evidence="6">
    <location>
        <begin position="127"/>
        <end position="150"/>
    </location>
</feature>
<sequence>MQRARVPSTGRQQRMSSTYPSAPIGVRLISYLSAKLCPRLQVNRVLWFKCSVLGLTYLAYTCYHMTRKPISVVKSVLHRNCSTVTLPPEFVTPGGGGGSDPTVPPALPTDGTWCDYAPFDQPDFNSLFGALDSAFLFSYAIAMFFAGFIAERVSLRYFLALGMAFSGLFCYLFGMAKVYDIHALWYFVAVQALAGMFQTTGWPGVVTIVGRWFGKSKRGLIFGIWNSHTSIGNVLGTLIAAHYVERDWSMSFVVPGFVMGLCGFLMFLFVVERPEIVDCQEKVADYAQQQRGSSAGSSVRRMDDSVSDVEDSGVSAEQDNVSTRTLRGSYYSEINERTPILGSINRAPPQHDAIGFFGALRIPGVIEFSLSLFFSKLVSYTFLFWLPFYIQHSTSMGAKLSADVSTVFDIGGIIGAIAAGMLSDASAMPATTCTGMLAIAAPLLLIYRCWGSVSLSVNILLLFVVGLMVNGPYALITTSVSAELGQHSSLNGNSKALATVTAIIDGTGSIGAAIGPLLAGMVSGWNNVFYMLVISDVLALAMLLRISSKECSRRNINRRYNVRIE</sequence>
<feature type="transmembrane region" description="Helical" evidence="6">
    <location>
        <begin position="185"/>
        <end position="208"/>
    </location>
</feature>
<dbReference type="InterPro" id="IPR020846">
    <property type="entry name" value="MFS_dom"/>
</dbReference>
<dbReference type="CTD" id="37427"/>
<feature type="compositionally biased region" description="Low complexity" evidence="5">
    <location>
        <begin position="290"/>
        <end position="299"/>
    </location>
</feature>
<feature type="transmembrane region" description="Helical" evidence="6">
    <location>
        <begin position="453"/>
        <end position="476"/>
    </location>
</feature>
<dbReference type="PANTHER" id="PTHR43184:SF12">
    <property type="entry name" value="SUGAR PHOSPHATE EXCHANGER 3"/>
    <property type="match status" value="1"/>
</dbReference>
<keyword evidence="2 6" id="KW-0812">Transmembrane</keyword>
<comment type="subcellular location">
    <subcellularLocation>
        <location evidence="1">Membrane</location>
        <topology evidence="1">Multi-pass membrane protein</topology>
    </subcellularLocation>
</comment>
<dbReference type="STRING" id="30066.A0A182VN99"/>
<dbReference type="InterPro" id="IPR036259">
    <property type="entry name" value="MFS_trans_sf"/>
</dbReference>
<feature type="region of interest" description="Disordered" evidence="5">
    <location>
        <begin position="290"/>
        <end position="317"/>
    </location>
</feature>
<accession>A0A182VN99</accession>
<feature type="transmembrane region" description="Helical" evidence="6">
    <location>
        <begin position="429"/>
        <end position="447"/>
    </location>
</feature>
<feature type="transmembrane region" description="Helical" evidence="6">
    <location>
        <begin position="528"/>
        <end position="546"/>
    </location>
</feature>
<reference evidence="8" key="1">
    <citation type="submission" date="2020-05" db="UniProtKB">
        <authorList>
            <consortium name="EnsemblMetazoa"/>
        </authorList>
    </citation>
    <scope>IDENTIFICATION</scope>
    <source>
        <strain evidence="8">MAF</strain>
    </source>
</reference>
<evidence type="ECO:0000256" key="4">
    <source>
        <dbReference type="ARBA" id="ARBA00023136"/>
    </source>
</evidence>
<dbReference type="RefSeq" id="XP_041774559.1">
    <property type="nucleotide sequence ID" value="XM_041918625.1"/>
</dbReference>
<evidence type="ECO:0000259" key="7">
    <source>
        <dbReference type="PROSITE" id="PS50850"/>
    </source>
</evidence>
<feature type="transmembrane region" description="Helical" evidence="6">
    <location>
        <begin position="45"/>
        <end position="66"/>
    </location>
</feature>
<evidence type="ECO:0000313" key="8">
    <source>
        <dbReference type="EnsemblMetazoa" id="AMEM017869-PA"/>
    </source>
</evidence>
<keyword evidence="4 6" id="KW-0472">Membrane</keyword>
<dbReference type="PANTHER" id="PTHR43184">
    <property type="entry name" value="MAJOR FACILITATOR SUPERFAMILY TRANSPORTER 16, ISOFORM B"/>
    <property type="match status" value="1"/>
</dbReference>
<evidence type="ECO:0000256" key="2">
    <source>
        <dbReference type="ARBA" id="ARBA00022692"/>
    </source>
</evidence>
<dbReference type="RefSeq" id="XP_041774557.1">
    <property type="nucleotide sequence ID" value="XM_041918623.1"/>
</dbReference>